<dbReference type="PIRSF" id="PIRSF035170">
    <property type="entry name" value="HD_phosphohydro"/>
    <property type="match status" value="1"/>
</dbReference>
<reference evidence="1" key="1">
    <citation type="journal article" date="2018" name="Int. J. Syst. Evol. Microbiol.">
        <title>Jatrophihabitans telluris sp. nov., isolated from sediment soil of lava forest wetlands and the emended description of the genus Jatrophihabitans.</title>
        <authorList>
            <person name="Lee K.C."/>
            <person name="Suh M.K."/>
            <person name="Eom M.K."/>
            <person name="Kim K.K."/>
            <person name="Kim J.S."/>
            <person name="Kim D.S."/>
            <person name="Ko S.H."/>
            <person name="Shin Y.K."/>
            <person name="Lee J.S."/>
        </authorList>
    </citation>
    <scope>NUCLEOTIDE SEQUENCE</scope>
    <source>
        <strain evidence="1">N237</strain>
    </source>
</reference>
<dbReference type="Proteomes" id="UP001056336">
    <property type="component" value="Chromosome"/>
</dbReference>
<sequence>MKAVEQAWVDAIVALDGDRLVATRSARELTDRYREADRHYHGLAHIEQVLRDVLDLAHQTGIGPDSGAELVLAACGHDVVYDGRPGADEAASAEWARAALRIAGVGAGSVARVGDLILATTDHDPDPLDTVALILMDADLAVLAAEEPDYERYRTAVRREYAHVSDQQWRQGRAAVLQGLLAHERLYRTPVAFRRWEQSARANVRRELDDLQP</sequence>
<organism evidence="1 2">
    <name type="scientific">Jatrophihabitans telluris</name>
    <dbReference type="NCBI Taxonomy" id="2038343"/>
    <lineage>
        <taxon>Bacteria</taxon>
        <taxon>Bacillati</taxon>
        <taxon>Actinomycetota</taxon>
        <taxon>Actinomycetes</taxon>
        <taxon>Jatrophihabitantales</taxon>
        <taxon>Jatrophihabitantaceae</taxon>
        <taxon>Jatrophihabitans</taxon>
    </lineage>
</organism>
<evidence type="ECO:0000313" key="2">
    <source>
        <dbReference type="Proteomes" id="UP001056336"/>
    </source>
</evidence>
<dbReference type="PANTHER" id="PTHR21174">
    <property type="match status" value="1"/>
</dbReference>
<evidence type="ECO:0008006" key="3">
    <source>
        <dbReference type="Google" id="ProtNLM"/>
    </source>
</evidence>
<evidence type="ECO:0000313" key="1">
    <source>
        <dbReference type="EMBL" id="UQX90242.1"/>
    </source>
</evidence>
<name>A0ABY4R458_9ACTN</name>
<dbReference type="RefSeq" id="WP_249774138.1">
    <property type="nucleotide sequence ID" value="NZ_CP097332.1"/>
</dbReference>
<dbReference type="SUPFAM" id="SSF109604">
    <property type="entry name" value="HD-domain/PDEase-like"/>
    <property type="match status" value="1"/>
</dbReference>
<keyword evidence="2" id="KW-1185">Reference proteome</keyword>
<dbReference type="EMBL" id="CP097332">
    <property type="protein sequence ID" value="UQX90242.1"/>
    <property type="molecule type" value="Genomic_DNA"/>
</dbReference>
<gene>
    <name evidence="1" type="ORF">M6D93_09640</name>
</gene>
<reference evidence="1" key="2">
    <citation type="submission" date="2022-05" db="EMBL/GenBank/DDBJ databases">
        <authorList>
            <person name="Kim J.-S."/>
            <person name="Lee K."/>
            <person name="Suh M."/>
            <person name="Eom M."/>
            <person name="Kim J.-S."/>
            <person name="Kim D.-S."/>
            <person name="Ko S.-H."/>
            <person name="Shin Y."/>
            <person name="Lee J.-S."/>
        </authorList>
    </citation>
    <scope>NUCLEOTIDE SEQUENCE</scope>
    <source>
        <strain evidence="1">N237</strain>
    </source>
</reference>
<accession>A0ABY4R458</accession>
<dbReference type="Gene3D" id="1.10.3210.10">
    <property type="entry name" value="Hypothetical protein af1432"/>
    <property type="match status" value="1"/>
</dbReference>
<proteinExistence type="predicted"/>
<dbReference type="InterPro" id="IPR009218">
    <property type="entry name" value="HD_phosphohydro"/>
</dbReference>
<protein>
    <recommendedName>
        <fullName evidence="3">Metal-dependent phosphohydrolase</fullName>
    </recommendedName>
</protein>
<dbReference type="PANTHER" id="PTHR21174:SF0">
    <property type="entry name" value="HD PHOSPHOHYDROLASE FAMILY PROTEIN-RELATED"/>
    <property type="match status" value="1"/>
</dbReference>